<sequence>MSPDNSVEGTDAPISDTSIPTARPPGGMGHGHPALSGFNGRHGFSAVAPDNGHPVATAPRSSVTSRENVRQHSERVSEMQLTDLSGQREIYEQRTVIAACVAAGMAQLMCTMFPSITQSWFRSGRPSSTSRSPSLTGRPEDVESMFWTYSILGAFALGMFSFAAYNHTRAVELEREGPTILDEMSSPLNGEPEGPTAESHGDLNTGVDNSE</sequence>
<feature type="region of interest" description="Disordered" evidence="1">
    <location>
        <begin position="181"/>
        <end position="211"/>
    </location>
</feature>
<evidence type="ECO:0000313" key="4">
    <source>
        <dbReference type="Proteomes" id="UP000289152"/>
    </source>
</evidence>
<evidence type="ECO:0000313" key="3">
    <source>
        <dbReference type="EMBL" id="RXK42532.1"/>
    </source>
</evidence>
<keyword evidence="2" id="KW-1133">Transmembrane helix</keyword>
<feature type="region of interest" description="Disordered" evidence="1">
    <location>
        <begin position="1"/>
        <end position="80"/>
    </location>
</feature>
<feature type="transmembrane region" description="Helical" evidence="2">
    <location>
        <begin position="96"/>
        <end position="116"/>
    </location>
</feature>
<feature type="transmembrane region" description="Helical" evidence="2">
    <location>
        <begin position="146"/>
        <end position="165"/>
    </location>
</feature>
<organism evidence="3 4">
    <name type="scientific">Tremella mesenterica</name>
    <name type="common">Jelly fungus</name>
    <dbReference type="NCBI Taxonomy" id="5217"/>
    <lineage>
        <taxon>Eukaryota</taxon>
        <taxon>Fungi</taxon>
        <taxon>Dikarya</taxon>
        <taxon>Basidiomycota</taxon>
        <taxon>Agaricomycotina</taxon>
        <taxon>Tremellomycetes</taxon>
        <taxon>Tremellales</taxon>
        <taxon>Tremellaceae</taxon>
        <taxon>Tremella</taxon>
    </lineage>
</organism>
<accession>A0A4Q1BWQ1</accession>
<protein>
    <submittedName>
        <fullName evidence="3">Uncharacterized protein</fullName>
    </submittedName>
</protein>
<evidence type="ECO:0000256" key="2">
    <source>
        <dbReference type="SAM" id="Phobius"/>
    </source>
</evidence>
<dbReference type="InParanoid" id="A0A4Q1BWQ1"/>
<dbReference type="EMBL" id="SDIL01000001">
    <property type="protein sequence ID" value="RXK42532.1"/>
    <property type="molecule type" value="Genomic_DNA"/>
</dbReference>
<gene>
    <name evidence="3" type="ORF">M231_00086</name>
</gene>
<keyword evidence="2" id="KW-0812">Transmembrane</keyword>
<reference evidence="3 4" key="1">
    <citation type="submission" date="2016-06" db="EMBL/GenBank/DDBJ databases">
        <title>Evolution of pathogenesis and genome organization in the Tremellales.</title>
        <authorList>
            <person name="Cuomo C."/>
            <person name="Litvintseva A."/>
            <person name="Heitman J."/>
            <person name="Chen Y."/>
            <person name="Sun S."/>
            <person name="Springer D."/>
            <person name="Dromer F."/>
            <person name="Young S."/>
            <person name="Zeng Q."/>
            <person name="Chapman S."/>
            <person name="Gujja S."/>
            <person name="Saif S."/>
            <person name="Birren B."/>
        </authorList>
    </citation>
    <scope>NUCLEOTIDE SEQUENCE [LARGE SCALE GENOMIC DNA]</scope>
    <source>
        <strain evidence="3 4">ATCC 28783</strain>
    </source>
</reference>
<keyword evidence="2" id="KW-0472">Membrane</keyword>
<dbReference type="AlphaFoldDB" id="A0A4Q1BWQ1"/>
<evidence type="ECO:0000256" key="1">
    <source>
        <dbReference type="SAM" id="MobiDB-lite"/>
    </source>
</evidence>
<keyword evidence="4" id="KW-1185">Reference proteome</keyword>
<proteinExistence type="predicted"/>
<comment type="caution">
    <text evidence="3">The sequence shown here is derived from an EMBL/GenBank/DDBJ whole genome shotgun (WGS) entry which is preliminary data.</text>
</comment>
<name>A0A4Q1BWQ1_TREME</name>
<dbReference type="Proteomes" id="UP000289152">
    <property type="component" value="Unassembled WGS sequence"/>
</dbReference>
<feature type="compositionally biased region" description="Basic and acidic residues" evidence="1">
    <location>
        <begin position="67"/>
        <end position="77"/>
    </location>
</feature>